<proteinExistence type="inferred from homology"/>
<dbReference type="SUPFAM" id="SSF53187">
    <property type="entry name" value="Zn-dependent exopeptidases"/>
    <property type="match status" value="1"/>
</dbReference>
<evidence type="ECO:0000313" key="12">
    <source>
        <dbReference type="Proteomes" id="UP000217103"/>
    </source>
</evidence>
<feature type="domain" description="PA" evidence="9">
    <location>
        <begin position="134"/>
        <end position="218"/>
    </location>
</feature>
<evidence type="ECO:0000256" key="7">
    <source>
        <dbReference type="ARBA" id="ARBA00022833"/>
    </source>
</evidence>
<feature type="domain" description="Peptidase M28" evidence="10">
    <location>
        <begin position="238"/>
        <end position="454"/>
    </location>
</feature>
<keyword evidence="5 8" id="KW-0732">Signal</keyword>
<dbReference type="EMBL" id="FNKK01000002">
    <property type="protein sequence ID" value="SDQ54322.1"/>
    <property type="molecule type" value="Genomic_DNA"/>
</dbReference>
<evidence type="ECO:0000259" key="10">
    <source>
        <dbReference type="Pfam" id="PF04389"/>
    </source>
</evidence>
<evidence type="ECO:0000256" key="5">
    <source>
        <dbReference type="ARBA" id="ARBA00022729"/>
    </source>
</evidence>
<dbReference type="Pfam" id="PF04389">
    <property type="entry name" value="Peptidase_M28"/>
    <property type="match status" value="1"/>
</dbReference>
<evidence type="ECO:0000256" key="1">
    <source>
        <dbReference type="ARBA" id="ARBA00005957"/>
    </source>
</evidence>
<keyword evidence="12" id="KW-1185">Reference proteome</keyword>
<evidence type="ECO:0000259" key="9">
    <source>
        <dbReference type="Pfam" id="PF02225"/>
    </source>
</evidence>
<dbReference type="AlphaFoldDB" id="A0A1H1BQT7"/>
<name>A0A1H1BQT7_9ACTN</name>
<dbReference type="PANTHER" id="PTHR12147">
    <property type="entry name" value="METALLOPEPTIDASE M28 FAMILY MEMBER"/>
    <property type="match status" value="1"/>
</dbReference>
<comment type="similarity">
    <text evidence="1">Belongs to the peptidase M28 family. M28A subfamily.</text>
</comment>
<dbReference type="GO" id="GO:0006508">
    <property type="term" value="P:proteolysis"/>
    <property type="evidence" value="ECO:0007669"/>
    <property type="project" value="UniProtKB-KW"/>
</dbReference>
<keyword evidence="7" id="KW-0862">Zinc</keyword>
<keyword evidence="2" id="KW-0031">Aminopeptidase</keyword>
<keyword evidence="3" id="KW-0645">Protease</keyword>
<dbReference type="STRING" id="35622.SAMN04489764_1078"/>
<evidence type="ECO:0000256" key="8">
    <source>
        <dbReference type="SAM" id="SignalP"/>
    </source>
</evidence>
<accession>A0A1H1BQT7</accession>
<dbReference type="PANTHER" id="PTHR12147:SF26">
    <property type="entry name" value="PEPTIDASE M28 DOMAIN-CONTAINING PROTEIN"/>
    <property type="match status" value="1"/>
</dbReference>
<dbReference type="Proteomes" id="UP000217103">
    <property type="component" value="Unassembled WGS sequence"/>
</dbReference>
<evidence type="ECO:0000256" key="3">
    <source>
        <dbReference type="ARBA" id="ARBA00022670"/>
    </source>
</evidence>
<dbReference type="InterPro" id="IPR045175">
    <property type="entry name" value="M28_fam"/>
</dbReference>
<dbReference type="InterPro" id="IPR041756">
    <property type="entry name" value="M28_SGAP-like"/>
</dbReference>
<evidence type="ECO:0000256" key="6">
    <source>
        <dbReference type="ARBA" id="ARBA00022801"/>
    </source>
</evidence>
<evidence type="ECO:0000256" key="4">
    <source>
        <dbReference type="ARBA" id="ARBA00022723"/>
    </source>
</evidence>
<dbReference type="GO" id="GO:0004177">
    <property type="term" value="F:aminopeptidase activity"/>
    <property type="evidence" value="ECO:0007669"/>
    <property type="project" value="UniProtKB-KW"/>
</dbReference>
<dbReference type="InterPro" id="IPR046450">
    <property type="entry name" value="PA_dom_sf"/>
</dbReference>
<sequence length="466" mass="48965">MRSHLLTVAAVVVPLTAAPLITVPVSAGVRDEPSSTAAPLTDLVDLVSGAGAKKHLEEFQAIANRSGGNRAAGTPGYEASAEYVAKQMRQAGYRVTVQQFTYSFFREKTKPRLRSGSTSYLASTVQFSAAGTAQGKAVRIKNHGCHSSDYKRLKPGAIALVHRGTCTFGTKASQAEAAGATAVIIVNDKASLPEATLGGPGVSRLPVVSVAKNTGSRLAGKQVRVKVNATTGVRVTSNVLAETPGGREDRVVMLGAHLDSVEEGPGINDNGSGAAALLEVATKLGAQTPGNKVRFAWWGAEELGLLGSRHYITHLSVAERRKIGAYLNFDMIASPNYVYGIYDGDDSDGVGAGPGPTGSAQIEKDFQDFYASRGLPHTGVDFDGRSDYGPFIQVGIPSGGLFTGAEGRKTQADAERFGGTAGKPFDSCYHKACDTVENISEEALDVNTDAIAYVLERYIEKLPNEA</sequence>
<keyword evidence="4" id="KW-0479">Metal-binding</keyword>
<dbReference type="Gene3D" id="3.50.30.30">
    <property type="match status" value="1"/>
</dbReference>
<evidence type="ECO:0000313" key="11">
    <source>
        <dbReference type="EMBL" id="SDQ54322.1"/>
    </source>
</evidence>
<dbReference type="RefSeq" id="WP_165634710.1">
    <property type="nucleotide sequence ID" value="NZ_FNKK01000002.1"/>
</dbReference>
<dbReference type="SUPFAM" id="SSF52025">
    <property type="entry name" value="PA domain"/>
    <property type="match status" value="1"/>
</dbReference>
<evidence type="ECO:0000256" key="2">
    <source>
        <dbReference type="ARBA" id="ARBA00022438"/>
    </source>
</evidence>
<keyword evidence="6" id="KW-0378">Hydrolase</keyword>
<dbReference type="GO" id="GO:0046872">
    <property type="term" value="F:metal ion binding"/>
    <property type="evidence" value="ECO:0007669"/>
    <property type="project" value="UniProtKB-KW"/>
</dbReference>
<dbReference type="InterPro" id="IPR003137">
    <property type="entry name" value="PA_domain"/>
</dbReference>
<gene>
    <name evidence="11" type="ORF">SAMN04489764_1078</name>
</gene>
<organism evidence="11 12">
    <name type="scientific">Thermostaphylospora chromogena</name>
    <dbReference type="NCBI Taxonomy" id="35622"/>
    <lineage>
        <taxon>Bacteria</taxon>
        <taxon>Bacillati</taxon>
        <taxon>Actinomycetota</taxon>
        <taxon>Actinomycetes</taxon>
        <taxon>Streptosporangiales</taxon>
        <taxon>Thermomonosporaceae</taxon>
        <taxon>Thermostaphylospora</taxon>
    </lineage>
</organism>
<feature type="chain" id="PRO_5038705445" evidence="8">
    <location>
        <begin position="18"/>
        <end position="466"/>
    </location>
</feature>
<dbReference type="GO" id="GO:0008235">
    <property type="term" value="F:metalloexopeptidase activity"/>
    <property type="evidence" value="ECO:0007669"/>
    <property type="project" value="InterPro"/>
</dbReference>
<protein>
    <submittedName>
        <fullName evidence="11">PA domain-containing protein</fullName>
    </submittedName>
</protein>
<reference evidence="11 12" key="1">
    <citation type="submission" date="2016-10" db="EMBL/GenBank/DDBJ databases">
        <authorList>
            <person name="de Groot N.N."/>
        </authorList>
    </citation>
    <scope>NUCLEOTIDE SEQUENCE [LARGE SCALE GENOMIC DNA]</scope>
    <source>
        <strain evidence="11 12">DSM 43794</strain>
    </source>
</reference>
<dbReference type="CDD" id="cd03876">
    <property type="entry name" value="M28_SGAP_like"/>
    <property type="match status" value="1"/>
</dbReference>
<dbReference type="Gene3D" id="3.40.630.10">
    <property type="entry name" value="Zn peptidases"/>
    <property type="match status" value="1"/>
</dbReference>
<dbReference type="Pfam" id="PF02225">
    <property type="entry name" value="PA"/>
    <property type="match status" value="1"/>
</dbReference>
<dbReference type="InterPro" id="IPR007484">
    <property type="entry name" value="Peptidase_M28"/>
</dbReference>
<feature type="signal peptide" evidence="8">
    <location>
        <begin position="1"/>
        <end position="17"/>
    </location>
</feature>